<dbReference type="InterPro" id="IPR036770">
    <property type="entry name" value="Ankyrin_rpt-contain_sf"/>
</dbReference>
<comment type="caution">
    <text evidence="2">The sequence shown here is derived from an EMBL/GenBank/DDBJ whole genome shotgun (WGS) entry which is preliminary data.</text>
</comment>
<dbReference type="SMART" id="SM00248">
    <property type="entry name" value="ANK"/>
    <property type="match status" value="2"/>
</dbReference>
<dbReference type="Proteomes" id="UP000813444">
    <property type="component" value="Unassembled WGS sequence"/>
</dbReference>
<organism evidence="2 3">
    <name type="scientific">Stachybotrys elegans</name>
    <dbReference type="NCBI Taxonomy" id="80388"/>
    <lineage>
        <taxon>Eukaryota</taxon>
        <taxon>Fungi</taxon>
        <taxon>Dikarya</taxon>
        <taxon>Ascomycota</taxon>
        <taxon>Pezizomycotina</taxon>
        <taxon>Sordariomycetes</taxon>
        <taxon>Hypocreomycetidae</taxon>
        <taxon>Hypocreales</taxon>
        <taxon>Stachybotryaceae</taxon>
        <taxon>Stachybotrys</taxon>
    </lineage>
</organism>
<accession>A0A8K0SXM6</accession>
<keyword evidence="3" id="KW-1185">Reference proteome</keyword>
<dbReference type="OrthoDB" id="7464126at2759"/>
<dbReference type="Gene3D" id="1.25.40.20">
    <property type="entry name" value="Ankyrin repeat-containing domain"/>
    <property type="match status" value="1"/>
</dbReference>
<gene>
    <name evidence="2" type="ORF">B0I35DRAFT_198734</name>
</gene>
<protein>
    <submittedName>
        <fullName evidence="2">Uncharacterized protein</fullName>
    </submittedName>
</protein>
<evidence type="ECO:0000313" key="3">
    <source>
        <dbReference type="Proteomes" id="UP000813444"/>
    </source>
</evidence>
<dbReference type="SUPFAM" id="SSF48403">
    <property type="entry name" value="Ankyrin repeat"/>
    <property type="match status" value="1"/>
</dbReference>
<dbReference type="AlphaFoldDB" id="A0A8K0SXM6"/>
<evidence type="ECO:0000313" key="2">
    <source>
        <dbReference type="EMBL" id="KAH7320684.1"/>
    </source>
</evidence>
<feature type="compositionally biased region" description="Basic and acidic residues" evidence="1">
    <location>
        <begin position="249"/>
        <end position="258"/>
    </location>
</feature>
<dbReference type="Pfam" id="PF12796">
    <property type="entry name" value="Ank_2"/>
    <property type="match status" value="1"/>
</dbReference>
<dbReference type="EMBL" id="JAGPNK010000005">
    <property type="protein sequence ID" value="KAH7320684.1"/>
    <property type="molecule type" value="Genomic_DNA"/>
</dbReference>
<dbReference type="InterPro" id="IPR002110">
    <property type="entry name" value="Ankyrin_rpt"/>
</dbReference>
<sequence length="294" mass="32818">MQRLALLLGHDAGCMLDTPDKDGYLPIASAIYLHNYVILGALLDSGANATLTNNQGENILHQAAKYGTSQIVETLIQDRITSLDIRTPDALGRTPLTTLRIRFDEVHHADYGRRGHRLDDETMGKFEHLLTDIRDRAVKKEAEELGIVIHLLQQHKTSAAREKLHELSTTKRQLKVGWEADTFEAIDIQVTQDMIEPAIESIREFMDVSCARLQVSPFDEVEADPEYYHKVLLLRRDGEGALGQGGDNRLAEHGRDQEGGEEEGDGEEGEEEPENESDYQSIEDMKSDSGDDGA</sequence>
<reference evidence="2" key="1">
    <citation type="journal article" date="2021" name="Nat. Commun.">
        <title>Genetic determinants of endophytism in the Arabidopsis root mycobiome.</title>
        <authorList>
            <person name="Mesny F."/>
            <person name="Miyauchi S."/>
            <person name="Thiergart T."/>
            <person name="Pickel B."/>
            <person name="Atanasova L."/>
            <person name="Karlsson M."/>
            <person name="Huettel B."/>
            <person name="Barry K.W."/>
            <person name="Haridas S."/>
            <person name="Chen C."/>
            <person name="Bauer D."/>
            <person name="Andreopoulos W."/>
            <person name="Pangilinan J."/>
            <person name="LaButti K."/>
            <person name="Riley R."/>
            <person name="Lipzen A."/>
            <person name="Clum A."/>
            <person name="Drula E."/>
            <person name="Henrissat B."/>
            <person name="Kohler A."/>
            <person name="Grigoriev I.V."/>
            <person name="Martin F.M."/>
            <person name="Hacquard S."/>
        </authorList>
    </citation>
    <scope>NUCLEOTIDE SEQUENCE</scope>
    <source>
        <strain evidence="2">MPI-CAGE-CH-0235</strain>
    </source>
</reference>
<feature type="region of interest" description="Disordered" evidence="1">
    <location>
        <begin position="241"/>
        <end position="294"/>
    </location>
</feature>
<feature type="compositionally biased region" description="Basic and acidic residues" evidence="1">
    <location>
        <begin position="283"/>
        <end position="294"/>
    </location>
</feature>
<evidence type="ECO:0000256" key="1">
    <source>
        <dbReference type="SAM" id="MobiDB-lite"/>
    </source>
</evidence>
<feature type="compositionally biased region" description="Acidic residues" evidence="1">
    <location>
        <begin position="259"/>
        <end position="277"/>
    </location>
</feature>
<proteinExistence type="predicted"/>
<name>A0A8K0SXM6_9HYPO</name>